<feature type="non-terminal residue" evidence="1">
    <location>
        <position position="1"/>
    </location>
</feature>
<evidence type="ECO:0000313" key="1">
    <source>
        <dbReference type="EMBL" id="SBQ80857.1"/>
    </source>
</evidence>
<reference evidence="1" key="2">
    <citation type="submission" date="2016-06" db="EMBL/GenBank/DDBJ databases">
        <title>The genome of a short-lived fish provides insights into sex chromosome evolution and the genetic control of aging.</title>
        <authorList>
            <person name="Reichwald K."/>
            <person name="Felder M."/>
            <person name="Petzold A."/>
            <person name="Koch P."/>
            <person name="Groth M."/>
            <person name="Platzer M."/>
        </authorList>
    </citation>
    <scope>NUCLEOTIDE SEQUENCE</scope>
    <source>
        <tissue evidence="1">Brain</tissue>
    </source>
</reference>
<sequence>SIRVTFRRKEMLQSKPVARGPLQQVYVTPVSQSGSAARPAETRNAKVWTKRLPPVGEQHRYADKAAVCGQKLVCSGPG</sequence>
<reference evidence="1" key="1">
    <citation type="submission" date="2016-05" db="EMBL/GenBank/DDBJ databases">
        <authorList>
            <person name="Lavstsen T."/>
            <person name="Jespersen J.S."/>
        </authorList>
    </citation>
    <scope>NUCLEOTIDE SEQUENCE</scope>
    <source>
        <tissue evidence="1">Brain</tissue>
    </source>
</reference>
<accession>A0A1A8HBW7</accession>
<dbReference type="AlphaFoldDB" id="A0A1A8HBW7"/>
<name>A0A1A8HBW7_9TELE</name>
<organism evidence="1">
    <name type="scientific">Nothobranchius korthausae</name>
    <dbReference type="NCBI Taxonomy" id="1143690"/>
    <lineage>
        <taxon>Eukaryota</taxon>
        <taxon>Metazoa</taxon>
        <taxon>Chordata</taxon>
        <taxon>Craniata</taxon>
        <taxon>Vertebrata</taxon>
        <taxon>Euteleostomi</taxon>
        <taxon>Actinopterygii</taxon>
        <taxon>Neopterygii</taxon>
        <taxon>Teleostei</taxon>
        <taxon>Neoteleostei</taxon>
        <taxon>Acanthomorphata</taxon>
        <taxon>Ovalentaria</taxon>
        <taxon>Atherinomorphae</taxon>
        <taxon>Cyprinodontiformes</taxon>
        <taxon>Nothobranchiidae</taxon>
        <taxon>Nothobranchius</taxon>
    </lineage>
</organism>
<feature type="non-terminal residue" evidence="1">
    <location>
        <position position="78"/>
    </location>
</feature>
<proteinExistence type="predicted"/>
<dbReference type="EMBL" id="HAEC01012640">
    <property type="protein sequence ID" value="SBQ80857.1"/>
    <property type="molecule type" value="Transcribed_RNA"/>
</dbReference>
<protein>
    <submittedName>
        <fullName evidence="1">Uncharacterized protein</fullName>
    </submittedName>
</protein>
<gene>
    <name evidence="1" type="primary">Nfu_g_1_016103</name>
</gene>